<comment type="caution">
    <text evidence="1">The sequence shown here is derived from an EMBL/GenBank/DDBJ whole genome shotgun (WGS) entry which is preliminary data.</text>
</comment>
<evidence type="ECO:0000313" key="2">
    <source>
        <dbReference type="Proteomes" id="UP001632038"/>
    </source>
</evidence>
<dbReference type="EMBL" id="JAVIJP010000005">
    <property type="protein sequence ID" value="KAL3652128.1"/>
    <property type="molecule type" value="Genomic_DNA"/>
</dbReference>
<gene>
    <name evidence="1" type="ORF">CASFOL_001809</name>
</gene>
<organism evidence="1 2">
    <name type="scientific">Castilleja foliolosa</name>
    <dbReference type="NCBI Taxonomy" id="1961234"/>
    <lineage>
        <taxon>Eukaryota</taxon>
        <taxon>Viridiplantae</taxon>
        <taxon>Streptophyta</taxon>
        <taxon>Embryophyta</taxon>
        <taxon>Tracheophyta</taxon>
        <taxon>Spermatophyta</taxon>
        <taxon>Magnoliopsida</taxon>
        <taxon>eudicotyledons</taxon>
        <taxon>Gunneridae</taxon>
        <taxon>Pentapetalae</taxon>
        <taxon>asterids</taxon>
        <taxon>lamiids</taxon>
        <taxon>Lamiales</taxon>
        <taxon>Orobanchaceae</taxon>
        <taxon>Pedicularideae</taxon>
        <taxon>Castillejinae</taxon>
        <taxon>Castilleja</taxon>
    </lineage>
</organism>
<accession>A0ABD3ECR6</accession>
<dbReference type="Proteomes" id="UP001632038">
    <property type="component" value="Unassembled WGS sequence"/>
</dbReference>
<reference evidence="2" key="1">
    <citation type="journal article" date="2024" name="IScience">
        <title>Strigolactones Initiate the Formation of Haustorium-like Structures in Castilleja.</title>
        <authorList>
            <person name="Buerger M."/>
            <person name="Peterson D."/>
            <person name="Chory J."/>
        </authorList>
    </citation>
    <scope>NUCLEOTIDE SEQUENCE [LARGE SCALE GENOMIC DNA]</scope>
</reference>
<name>A0ABD3ECR6_9LAMI</name>
<dbReference type="AlphaFoldDB" id="A0ABD3ECR6"/>
<protein>
    <submittedName>
        <fullName evidence="1">Uncharacterized protein</fullName>
    </submittedName>
</protein>
<evidence type="ECO:0000313" key="1">
    <source>
        <dbReference type="EMBL" id="KAL3652128.1"/>
    </source>
</evidence>
<sequence>MEIITERNPVDYSKRPGEEPHFVRETAPLRSKSLNIWIDSST</sequence>
<proteinExistence type="predicted"/>
<keyword evidence="2" id="KW-1185">Reference proteome</keyword>